<feature type="transmembrane region" description="Helical" evidence="7">
    <location>
        <begin position="269"/>
        <end position="291"/>
    </location>
</feature>
<protein>
    <recommendedName>
        <fullName evidence="7">Protein DETOXIFICATION</fullName>
    </recommendedName>
    <alternativeName>
        <fullName evidence="7">Multidrug and toxic compound extrusion protein</fullName>
    </alternativeName>
</protein>
<evidence type="ECO:0000256" key="1">
    <source>
        <dbReference type="ARBA" id="ARBA00004141"/>
    </source>
</evidence>
<dbReference type="InterPro" id="IPR045069">
    <property type="entry name" value="MATE_euk"/>
</dbReference>
<evidence type="ECO:0000256" key="8">
    <source>
        <dbReference type="SAM" id="MobiDB-lite"/>
    </source>
</evidence>
<reference evidence="9 10" key="1">
    <citation type="journal article" date="2020" name="BMC Genomics">
        <title>Intraspecific diversification of the crop wild relative Brassica cretica Lam. using demographic model selection.</title>
        <authorList>
            <person name="Kioukis A."/>
            <person name="Michalopoulou V.A."/>
            <person name="Briers L."/>
            <person name="Pirintsos S."/>
            <person name="Studholme D.J."/>
            <person name="Pavlidis P."/>
            <person name="Sarris P.F."/>
        </authorList>
    </citation>
    <scope>NUCLEOTIDE SEQUENCE [LARGE SCALE GENOMIC DNA]</scope>
    <source>
        <strain evidence="10">cv. PFS-1207/04</strain>
    </source>
</reference>
<evidence type="ECO:0000256" key="2">
    <source>
        <dbReference type="ARBA" id="ARBA00010199"/>
    </source>
</evidence>
<comment type="caution">
    <text evidence="9">The sequence shown here is derived from an EMBL/GenBank/DDBJ whole genome shotgun (WGS) entry which is preliminary data.</text>
</comment>
<feature type="compositionally biased region" description="Polar residues" evidence="8">
    <location>
        <begin position="363"/>
        <end position="378"/>
    </location>
</feature>
<evidence type="ECO:0000256" key="3">
    <source>
        <dbReference type="ARBA" id="ARBA00022448"/>
    </source>
</evidence>
<feature type="transmembrane region" description="Helical" evidence="7">
    <location>
        <begin position="101"/>
        <end position="127"/>
    </location>
</feature>
<dbReference type="Pfam" id="PF01554">
    <property type="entry name" value="MatE"/>
    <property type="match status" value="2"/>
</dbReference>
<feature type="transmembrane region" description="Helical" evidence="7">
    <location>
        <begin position="40"/>
        <end position="62"/>
    </location>
</feature>
<feature type="compositionally biased region" description="Basic and acidic residues" evidence="8">
    <location>
        <begin position="394"/>
        <end position="407"/>
    </location>
</feature>
<feature type="compositionally biased region" description="Basic residues" evidence="8">
    <location>
        <begin position="461"/>
        <end position="472"/>
    </location>
</feature>
<dbReference type="EMBL" id="QGKV02002055">
    <property type="protein sequence ID" value="KAF3495170.1"/>
    <property type="molecule type" value="Genomic_DNA"/>
</dbReference>
<feature type="region of interest" description="Disordered" evidence="8">
    <location>
        <begin position="357"/>
        <end position="473"/>
    </location>
</feature>
<organism evidence="9 10">
    <name type="scientific">Brassica cretica</name>
    <name type="common">Mustard</name>
    <dbReference type="NCBI Taxonomy" id="69181"/>
    <lineage>
        <taxon>Eukaryota</taxon>
        <taxon>Viridiplantae</taxon>
        <taxon>Streptophyta</taxon>
        <taxon>Embryophyta</taxon>
        <taxon>Tracheophyta</taxon>
        <taxon>Spermatophyta</taxon>
        <taxon>Magnoliopsida</taxon>
        <taxon>eudicotyledons</taxon>
        <taxon>Gunneridae</taxon>
        <taxon>Pentapetalae</taxon>
        <taxon>rosids</taxon>
        <taxon>malvids</taxon>
        <taxon>Brassicales</taxon>
        <taxon>Brassicaceae</taxon>
        <taxon>Brassiceae</taxon>
        <taxon>Brassica</taxon>
    </lineage>
</organism>
<feature type="transmembrane region" description="Helical" evidence="7">
    <location>
        <begin position="478"/>
        <end position="501"/>
    </location>
</feature>
<keyword evidence="10" id="KW-1185">Reference proteome</keyword>
<keyword evidence="5 7" id="KW-1133">Transmembrane helix</keyword>
<feature type="transmembrane region" description="Helical" evidence="7">
    <location>
        <begin position="74"/>
        <end position="95"/>
    </location>
</feature>
<feature type="transmembrane region" description="Helical" evidence="7">
    <location>
        <begin position="181"/>
        <end position="207"/>
    </location>
</feature>
<feature type="transmembrane region" description="Helical" evidence="7">
    <location>
        <begin position="328"/>
        <end position="349"/>
    </location>
</feature>
<evidence type="ECO:0000256" key="4">
    <source>
        <dbReference type="ARBA" id="ARBA00022692"/>
    </source>
</evidence>
<evidence type="ECO:0000313" key="10">
    <source>
        <dbReference type="Proteomes" id="UP000266723"/>
    </source>
</evidence>
<gene>
    <name evidence="9" type="ORF">DY000_02054834</name>
</gene>
<accession>A0ABQ7ABV4</accession>
<feature type="transmembrane region" description="Helical" evidence="7">
    <location>
        <begin position="227"/>
        <end position="249"/>
    </location>
</feature>
<dbReference type="Proteomes" id="UP000266723">
    <property type="component" value="Unassembled WGS sequence"/>
</dbReference>
<feature type="transmembrane region" description="Helical" evidence="7">
    <location>
        <begin position="12"/>
        <end position="34"/>
    </location>
</feature>
<name>A0ABQ7ABV4_BRACR</name>
<proteinExistence type="inferred from homology"/>
<evidence type="ECO:0000256" key="6">
    <source>
        <dbReference type="ARBA" id="ARBA00023136"/>
    </source>
</evidence>
<feature type="transmembrane region" description="Helical" evidence="7">
    <location>
        <begin position="148"/>
        <end position="175"/>
    </location>
</feature>
<keyword evidence="6 7" id="KW-0472">Membrane</keyword>
<keyword evidence="3" id="KW-0813">Transport</keyword>
<dbReference type="CDD" id="cd13132">
    <property type="entry name" value="MATE_eukaryotic"/>
    <property type="match status" value="1"/>
</dbReference>
<sequence>MLGVYLQRSWVILSATALILSLLYVFAAPILSFIGQTAAISAMAGIFSIYMIPQIFAYAINFPTAKFLQSQSKIMAMAGISGVALVIHTFLTWLVMSRFNWGLPGLALVLNASWWFIVVAQLVYIFGGTCGEAWSGFTWEAFHNLWGFVKLSLASAVMICLEVWYFMALVLFAGYLKNAEVSVAALSICMNILGWAVMVSVGINAAVSVRVSNELGASHPRTAKFSLVVAVIVSTAMGMLIAAVLLCFREEYPVLFVEDEVVRNVVRELTPMLAFCIVINNVQPVLSGVAVGAGWQAVVAYVNIACYYLFGIPFGLLLGFKFEYGVMGIWWGMMTGTFVQSIILTWMICTTNWAKEDQHPGGPSTSWTSPDHYQNPQTHPVAPSGPKIKTRGRHQTEPPELIHEPHSSRPMPLRPEEPLPPRRTPNSGRPLLSSPEDQQRPPHHAGYGPEPTPWRTAPTRPTHHQPGPKKTKPMTLPATVCCAILLVILILSGLVLLLVYLSNRPHTPYFDIAAANLNTANLEMGYVLNGDLAVVVNFTNPSKKSNVDFSYIMFELYFYNTLIATQRIEPFIVPKGMSMFTSFHLVSSQVPIQMIQSQELQLQLGTGPVLLNLRGTFHARSNVGSLMRYSYWLHTRCSISLKNPPLGYMRARRCITKR</sequence>
<evidence type="ECO:0000313" key="9">
    <source>
        <dbReference type="EMBL" id="KAF3495170.1"/>
    </source>
</evidence>
<evidence type="ECO:0000256" key="7">
    <source>
        <dbReference type="RuleBase" id="RU004914"/>
    </source>
</evidence>
<comment type="similarity">
    <text evidence="2 7">Belongs to the multi antimicrobial extrusion (MATE) (TC 2.A.66.1) family.</text>
</comment>
<comment type="subcellular location">
    <subcellularLocation>
        <location evidence="1">Membrane</location>
        <topology evidence="1">Multi-pass membrane protein</topology>
    </subcellularLocation>
</comment>
<dbReference type="NCBIfam" id="TIGR00797">
    <property type="entry name" value="matE"/>
    <property type="match status" value="1"/>
</dbReference>
<evidence type="ECO:0000256" key="5">
    <source>
        <dbReference type="ARBA" id="ARBA00022989"/>
    </source>
</evidence>
<feature type="transmembrane region" description="Helical" evidence="7">
    <location>
        <begin position="298"/>
        <end position="322"/>
    </location>
</feature>
<dbReference type="InterPro" id="IPR002528">
    <property type="entry name" value="MATE_fam"/>
</dbReference>
<keyword evidence="4 7" id="KW-0812">Transmembrane</keyword>
<dbReference type="PANTHER" id="PTHR11206">
    <property type="entry name" value="MULTIDRUG RESISTANCE PROTEIN"/>
    <property type="match status" value="1"/>
</dbReference>